<dbReference type="PANTHER" id="PTHR46656">
    <property type="entry name" value="PUTATIVE-RELATED"/>
    <property type="match status" value="1"/>
</dbReference>
<dbReference type="Gene3D" id="3.40.50.2000">
    <property type="entry name" value="Glycogen Phosphorylase B"/>
    <property type="match status" value="1"/>
</dbReference>
<dbReference type="Pfam" id="PF00534">
    <property type="entry name" value="Glycos_transf_1"/>
    <property type="match status" value="1"/>
</dbReference>
<dbReference type="GO" id="GO:0016757">
    <property type="term" value="F:glycosyltransferase activity"/>
    <property type="evidence" value="ECO:0007669"/>
    <property type="project" value="UniProtKB-KW"/>
</dbReference>
<dbReference type="EMBL" id="JBHUME010000011">
    <property type="protein sequence ID" value="MFD2614256.1"/>
    <property type="molecule type" value="Genomic_DNA"/>
</dbReference>
<dbReference type="CDD" id="cd03801">
    <property type="entry name" value="GT4_PimA-like"/>
    <property type="match status" value="1"/>
</dbReference>
<dbReference type="EC" id="2.4.-.-" evidence="2"/>
<feature type="domain" description="Glycosyl transferase family 1" evidence="1">
    <location>
        <begin position="139"/>
        <end position="281"/>
    </location>
</feature>
<sequence length="372" mass="41756">MTTYKVFWSGHTHGGSGIGIAGREYVRALRRQGVQVELRQRAIGGAKSSAKKSAVLIHHGLPHHLNLRQARAKYGAVILNTVWETTRIPRNWFPSINRYDAVCVPSLHNVKALRRSGVKVPIYLVPHGVHGNLAPGLNQKRKLPYPKGTFVFLSVFTFQHRKNPEGLLRAYWKEFSRADKTVLIIKTEGFQRSESGTRLKRKMQAYKNRLKLRKSTAPVYVITDRVSSRTLQGLYKSANAFVLPTRGEGVGMPFQEALASGVPVIATGWGGQMDFVNHGNSFLVNYQLMPPAVKMKGAISKTFRPLFCQGGQLWAEPNNGSLRKQMRKAYSQPLLCKAKGAKGRADMRRYTWNHAGSAMKKAVEAVVRKRRR</sequence>
<reference evidence="3" key="1">
    <citation type="journal article" date="2019" name="Int. J. Syst. Evol. Microbiol.">
        <title>The Global Catalogue of Microorganisms (GCM) 10K type strain sequencing project: providing services to taxonomists for standard genome sequencing and annotation.</title>
        <authorList>
            <consortium name="The Broad Institute Genomics Platform"/>
            <consortium name="The Broad Institute Genome Sequencing Center for Infectious Disease"/>
            <person name="Wu L."/>
            <person name="Ma J."/>
        </authorList>
    </citation>
    <scope>NUCLEOTIDE SEQUENCE [LARGE SCALE GENOMIC DNA]</scope>
    <source>
        <strain evidence="3">KCTC 3950</strain>
    </source>
</reference>
<keyword evidence="2" id="KW-0808">Transferase</keyword>
<comment type="caution">
    <text evidence="2">The sequence shown here is derived from an EMBL/GenBank/DDBJ whole genome shotgun (WGS) entry which is preliminary data.</text>
</comment>
<protein>
    <submittedName>
        <fullName evidence="2">Glycosyltransferase family 4 protein</fullName>
        <ecNumber evidence="2">2.4.-.-</ecNumber>
    </submittedName>
</protein>
<accession>A0ABW5PGY4</accession>
<dbReference type="SUPFAM" id="SSF53756">
    <property type="entry name" value="UDP-Glycosyltransferase/glycogen phosphorylase"/>
    <property type="match status" value="1"/>
</dbReference>
<dbReference type="RefSeq" id="WP_377604921.1">
    <property type="nucleotide sequence ID" value="NZ_JBHUME010000011.1"/>
</dbReference>
<dbReference type="Proteomes" id="UP001597541">
    <property type="component" value="Unassembled WGS sequence"/>
</dbReference>
<evidence type="ECO:0000313" key="2">
    <source>
        <dbReference type="EMBL" id="MFD2614256.1"/>
    </source>
</evidence>
<gene>
    <name evidence="2" type="ORF">ACFSUF_17745</name>
</gene>
<dbReference type="InterPro" id="IPR001296">
    <property type="entry name" value="Glyco_trans_1"/>
</dbReference>
<keyword evidence="2" id="KW-0328">Glycosyltransferase</keyword>
<proteinExistence type="predicted"/>
<keyword evidence="3" id="KW-1185">Reference proteome</keyword>
<name>A0ABW5PGY4_9BACL</name>
<evidence type="ECO:0000259" key="1">
    <source>
        <dbReference type="Pfam" id="PF00534"/>
    </source>
</evidence>
<evidence type="ECO:0000313" key="3">
    <source>
        <dbReference type="Proteomes" id="UP001597541"/>
    </source>
</evidence>
<dbReference type="PANTHER" id="PTHR46656:SF3">
    <property type="entry name" value="PUTATIVE-RELATED"/>
    <property type="match status" value="1"/>
</dbReference>
<organism evidence="2 3">
    <name type="scientific">Paenibacillus gansuensis</name>
    <dbReference type="NCBI Taxonomy" id="306542"/>
    <lineage>
        <taxon>Bacteria</taxon>
        <taxon>Bacillati</taxon>
        <taxon>Bacillota</taxon>
        <taxon>Bacilli</taxon>
        <taxon>Bacillales</taxon>
        <taxon>Paenibacillaceae</taxon>
        <taxon>Paenibacillus</taxon>
    </lineage>
</organism>